<keyword evidence="8 10" id="KW-0472">Membrane</keyword>
<keyword evidence="3" id="KW-1134">Transmembrane beta strand</keyword>
<dbReference type="SUPFAM" id="SSF103088">
    <property type="entry name" value="OmpA-like"/>
    <property type="match status" value="1"/>
</dbReference>
<dbReference type="InterPro" id="IPR050330">
    <property type="entry name" value="Bact_OuterMem_StrucFunc"/>
</dbReference>
<dbReference type="GO" id="GO:0007155">
    <property type="term" value="P:cell adhesion"/>
    <property type="evidence" value="ECO:0007669"/>
    <property type="project" value="InterPro"/>
</dbReference>
<name>A0A1V1P7Z2_9BACT</name>
<dbReference type="InterPro" id="IPR006664">
    <property type="entry name" value="OMP_bac"/>
</dbReference>
<dbReference type="GO" id="GO:0009279">
    <property type="term" value="C:cell outer membrane"/>
    <property type="evidence" value="ECO:0007669"/>
    <property type="project" value="UniProtKB-SubCell"/>
</dbReference>
<dbReference type="Proteomes" id="UP000189670">
    <property type="component" value="Unassembled WGS sequence"/>
</dbReference>
<evidence type="ECO:0000256" key="2">
    <source>
        <dbReference type="ARBA" id="ARBA00022448"/>
    </source>
</evidence>
<dbReference type="GO" id="GO:0005509">
    <property type="term" value="F:calcium ion binding"/>
    <property type="evidence" value="ECO:0007669"/>
    <property type="project" value="InterPro"/>
</dbReference>
<feature type="region of interest" description="Disordered" evidence="11">
    <location>
        <begin position="242"/>
        <end position="281"/>
    </location>
</feature>
<keyword evidence="2" id="KW-0813">Transport</keyword>
<evidence type="ECO:0000256" key="5">
    <source>
        <dbReference type="ARBA" id="ARBA00022729"/>
    </source>
</evidence>
<dbReference type="GO" id="GO:0015288">
    <property type="term" value="F:porin activity"/>
    <property type="evidence" value="ECO:0007669"/>
    <property type="project" value="UniProtKB-KW"/>
</dbReference>
<dbReference type="InterPro" id="IPR003367">
    <property type="entry name" value="Thrombospondin_3-like_rpt"/>
</dbReference>
<feature type="chain" id="PRO_5012505112" evidence="12">
    <location>
        <begin position="23"/>
        <end position="423"/>
    </location>
</feature>
<comment type="caution">
    <text evidence="14">The sequence shown here is derived from an EMBL/GenBank/DDBJ whole genome shotgun (WGS) entry which is preliminary data.</text>
</comment>
<evidence type="ECO:0000256" key="6">
    <source>
        <dbReference type="ARBA" id="ARBA00023065"/>
    </source>
</evidence>
<dbReference type="PANTHER" id="PTHR30329:SF21">
    <property type="entry name" value="LIPOPROTEIN YIAD-RELATED"/>
    <property type="match status" value="1"/>
</dbReference>
<evidence type="ECO:0000259" key="13">
    <source>
        <dbReference type="PROSITE" id="PS51123"/>
    </source>
</evidence>
<evidence type="ECO:0000313" key="14">
    <source>
        <dbReference type="EMBL" id="ETR70893.1"/>
    </source>
</evidence>
<dbReference type="InterPro" id="IPR006665">
    <property type="entry name" value="OmpA-like"/>
</dbReference>
<evidence type="ECO:0000256" key="12">
    <source>
        <dbReference type="SAM" id="SignalP"/>
    </source>
</evidence>
<proteinExistence type="predicted"/>
<sequence>MTKIHVNSMILMVCLGLLFPQAATCEVKAGSIHISPMAGGYFFEGDQPIQSGPIVALGFAYNLSDTIGLELMGKAGEFDFFYCELCGDQPLEDSLYGYWAHLDARYHLWPKNRLVPYLALGGGYMWLDDDRYIDTESPFAHYGAGFFFELTDKFHLRGDVRHVLPFDDEHNNLSAILGISLALGGAAQPLKDSDNDGVFDHKDHCPDTPFGVKVDQWGCPLDNDQDGVPDYEDQCPGTLPGVRVDPHGCPANQDKDGDGVKDDKDRCPDTPKGTKVDKHGCKAVGDSDGDGVPDHIDRCPDTPLVADVNSVGCWVIKDLHFDFDKAFIKKRYYKSLDKIVSILKKNPFLNVEIQGHTDNRGGKQYNKKLSETRAKAVARYLIKRGIRAARISYVGYGYELPIATNKTDEGRALNRRVQVKPMK</sequence>
<dbReference type="SUPFAM" id="SSF103647">
    <property type="entry name" value="TSP type-3 repeat"/>
    <property type="match status" value="2"/>
</dbReference>
<dbReference type="Gene3D" id="3.30.1330.60">
    <property type="entry name" value="OmpA-like domain"/>
    <property type="match status" value="1"/>
</dbReference>
<feature type="domain" description="OmpA-like" evidence="13">
    <location>
        <begin position="308"/>
        <end position="423"/>
    </location>
</feature>
<dbReference type="AlphaFoldDB" id="A0A1V1P7Z2"/>
<dbReference type="Pfam" id="PF00691">
    <property type="entry name" value="OmpA"/>
    <property type="match status" value="1"/>
</dbReference>
<keyword evidence="9" id="KW-0998">Cell outer membrane</keyword>
<evidence type="ECO:0000256" key="11">
    <source>
        <dbReference type="SAM" id="MobiDB-lite"/>
    </source>
</evidence>
<keyword evidence="6" id="KW-0406">Ion transport</keyword>
<evidence type="ECO:0000256" key="9">
    <source>
        <dbReference type="ARBA" id="ARBA00023237"/>
    </source>
</evidence>
<dbReference type="CDD" id="cd07185">
    <property type="entry name" value="OmpA_C-like"/>
    <property type="match status" value="1"/>
</dbReference>
<evidence type="ECO:0000256" key="4">
    <source>
        <dbReference type="ARBA" id="ARBA00022692"/>
    </source>
</evidence>
<dbReference type="PANTHER" id="PTHR30329">
    <property type="entry name" value="STATOR ELEMENT OF FLAGELLAR MOTOR COMPLEX"/>
    <property type="match status" value="1"/>
</dbReference>
<feature type="signal peptide" evidence="12">
    <location>
        <begin position="1"/>
        <end position="22"/>
    </location>
</feature>
<evidence type="ECO:0000313" key="15">
    <source>
        <dbReference type="Proteomes" id="UP000189670"/>
    </source>
</evidence>
<reference evidence="15" key="1">
    <citation type="submission" date="2012-11" db="EMBL/GenBank/DDBJ databases">
        <authorList>
            <person name="Lucero-Rivera Y.E."/>
            <person name="Tovar-Ramirez D."/>
        </authorList>
    </citation>
    <scope>NUCLEOTIDE SEQUENCE [LARGE SCALE GENOMIC DNA]</scope>
    <source>
        <strain evidence="15">Araruama</strain>
    </source>
</reference>
<keyword evidence="5 12" id="KW-0732">Signal</keyword>
<dbReference type="PRINTS" id="PR01021">
    <property type="entry name" value="OMPADOMAIN"/>
</dbReference>
<keyword evidence="7" id="KW-0626">Porin</keyword>
<dbReference type="InterPro" id="IPR028974">
    <property type="entry name" value="TSP_type-3_rpt"/>
</dbReference>
<feature type="compositionally biased region" description="Basic and acidic residues" evidence="11">
    <location>
        <begin position="253"/>
        <end position="280"/>
    </location>
</feature>
<dbReference type="Pfam" id="PF02412">
    <property type="entry name" value="TSP_3"/>
    <property type="match status" value="3"/>
</dbReference>
<dbReference type="InterPro" id="IPR036737">
    <property type="entry name" value="OmpA-like_sf"/>
</dbReference>
<evidence type="ECO:0000256" key="3">
    <source>
        <dbReference type="ARBA" id="ARBA00022452"/>
    </source>
</evidence>
<dbReference type="PROSITE" id="PS51123">
    <property type="entry name" value="OMPA_2"/>
    <property type="match status" value="1"/>
</dbReference>
<keyword evidence="4" id="KW-0812">Transmembrane</keyword>
<evidence type="ECO:0000256" key="7">
    <source>
        <dbReference type="ARBA" id="ARBA00023114"/>
    </source>
</evidence>
<protein>
    <submittedName>
        <fullName evidence="14">OmpA-OmpF porin, OOP family</fullName>
    </submittedName>
</protein>
<organism evidence="14 15">
    <name type="scientific">Candidatus Magnetoglobus multicellularis str. Araruama</name>
    <dbReference type="NCBI Taxonomy" id="890399"/>
    <lineage>
        <taxon>Bacteria</taxon>
        <taxon>Pseudomonadati</taxon>
        <taxon>Thermodesulfobacteriota</taxon>
        <taxon>Desulfobacteria</taxon>
        <taxon>Desulfobacterales</taxon>
        <taxon>Desulfobacteraceae</taxon>
        <taxon>Candidatus Magnetoglobus</taxon>
    </lineage>
</organism>
<dbReference type="InterPro" id="IPR011250">
    <property type="entry name" value="OMP/PagP_B-barrel"/>
</dbReference>
<evidence type="ECO:0000256" key="10">
    <source>
        <dbReference type="PROSITE-ProRule" id="PRU00473"/>
    </source>
</evidence>
<accession>A0A1V1P7Z2</accession>
<dbReference type="EMBL" id="ATBP01000353">
    <property type="protein sequence ID" value="ETR70893.1"/>
    <property type="molecule type" value="Genomic_DNA"/>
</dbReference>
<comment type="subcellular location">
    <subcellularLocation>
        <location evidence="1">Cell outer membrane</location>
        <topology evidence="1">Multi-pass membrane protein</topology>
    </subcellularLocation>
</comment>
<evidence type="ECO:0000256" key="8">
    <source>
        <dbReference type="ARBA" id="ARBA00023136"/>
    </source>
</evidence>
<dbReference type="GO" id="GO:0046930">
    <property type="term" value="C:pore complex"/>
    <property type="evidence" value="ECO:0007669"/>
    <property type="project" value="UniProtKB-KW"/>
</dbReference>
<evidence type="ECO:0000256" key="1">
    <source>
        <dbReference type="ARBA" id="ARBA00004571"/>
    </source>
</evidence>
<dbReference type="SUPFAM" id="SSF56925">
    <property type="entry name" value="OMPA-like"/>
    <property type="match status" value="1"/>
</dbReference>
<gene>
    <name evidence="14" type="ORF">OMM_02907</name>
</gene>
<dbReference type="GO" id="GO:0006811">
    <property type="term" value="P:monoatomic ion transport"/>
    <property type="evidence" value="ECO:0007669"/>
    <property type="project" value="UniProtKB-KW"/>
</dbReference>
<dbReference type="Gene3D" id="2.40.160.20">
    <property type="match status" value="1"/>
</dbReference>